<reference evidence="2" key="1">
    <citation type="journal article" date="2022" name="Mol. Ecol. Resour.">
        <title>The genomes of chicory, endive, great burdock and yacon provide insights into Asteraceae palaeo-polyploidization history and plant inulin production.</title>
        <authorList>
            <person name="Fan W."/>
            <person name="Wang S."/>
            <person name="Wang H."/>
            <person name="Wang A."/>
            <person name="Jiang F."/>
            <person name="Liu H."/>
            <person name="Zhao H."/>
            <person name="Xu D."/>
            <person name="Zhang Y."/>
        </authorList>
    </citation>
    <scope>NUCLEOTIDE SEQUENCE [LARGE SCALE GENOMIC DNA]</scope>
    <source>
        <strain evidence="2">cv. Yunnan</strain>
    </source>
</reference>
<evidence type="ECO:0000313" key="1">
    <source>
        <dbReference type="EMBL" id="KAI3810744.1"/>
    </source>
</evidence>
<evidence type="ECO:0000313" key="2">
    <source>
        <dbReference type="Proteomes" id="UP001056120"/>
    </source>
</evidence>
<dbReference type="Proteomes" id="UP001056120">
    <property type="component" value="Linkage Group LG07"/>
</dbReference>
<sequence length="100" mass="11334">MSYLNWRCAATDVAMRHFKEAIKEFQLLCKTTINMENVHVGTLMIGVSTSDAEEMAVKLEEDEIKKICLNLKKWISSMMALHVSCKLKEAVEAKQKQSGV</sequence>
<protein>
    <submittedName>
        <fullName evidence="1">Uncharacterized protein</fullName>
    </submittedName>
</protein>
<name>A0ACB9IR55_9ASTR</name>
<accession>A0ACB9IR55</accession>
<keyword evidence="2" id="KW-1185">Reference proteome</keyword>
<proteinExistence type="predicted"/>
<dbReference type="EMBL" id="CM042024">
    <property type="protein sequence ID" value="KAI3810744.1"/>
    <property type="molecule type" value="Genomic_DNA"/>
</dbReference>
<organism evidence="1 2">
    <name type="scientific">Smallanthus sonchifolius</name>
    <dbReference type="NCBI Taxonomy" id="185202"/>
    <lineage>
        <taxon>Eukaryota</taxon>
        <taxon>Viridiplantae</taxon>
        <taxon>Streptophyta</taxon>
        <taxon>Embryophyta</taxon>
        <taxon>Tracheophyta</taxon>
        <taxon>Spermatophyta</taxon>
        <taxon>Magnoliopsida</taxon>
        <taxon>eudicotyledons</taxon>
        <taxon>Gunneridae</taxon>
        <taxon>Pentapetalae</taxon>
        <taxon>asterids</taxon>
        <taxon>campanulids</taxon>
        <taxon>Asterales</taxon>
        <taxon>Asteraceae</taxon>
        <taxon>Asteroideae</taxon>
        <taxon>Heliantheae alliance</taxon>
        <taxon>Millerieae</taxon>
        <taxon>Smallanthus</taxon>
    </lineage>
</organism>
<comment type="caution">
    <text evidence="1">The sequence shown here is derived from an EMBL/GenBank/DDBJ whole genome shotgun (WGS) entry which is preliminary data.</text>
</comment>
<reference evidence="1 2" key="2">
    <citation type="journal article" date="2022" name="Mol. Ecol. Resour.">
        <title>The genomes of chicory, endive, great burdock and yacon provide insights into Asteraceae paleo-polyploidization history and plant inulin production.</title>
        <authorList>
            <person name="Fan W."/>
            <person name="Wang S."/>
            <person name="Wang H."/>
            <person name="Wang A."/>
            <person name="Jiang F."/>
            <person name="Liu H."/>
            <person name="Zhao H."/>
            <person name="Xu D."/>
            <person name="Zhang Y."/>
        </authorList>
    </citation>
    <scope>NUCLEOTIDE SEQUENCE [LARGE SCALE GENOMIC DNA]</scope>
    <source>
        <strain evidence="2">cv. Yunnan</strain>
        <tissue evidence="1">Leaves</tissue>
    </source>
</reference>
<gene>
    <name evidence="1" type="ORF">L1987_20366</name>
</gene>